<proteinExistence type="predicted"/>
<dbReference type="InterPro" id="IPR011050">
    <property type="entry name" value="Pectin_lyase_fold/virulence"/>
</dbReference>
<dbReference type="EMBL" id="BARV01041957">
    <property type="protein sequence ID" value="GAI55643.1"/>
    <property type="molecule type" value="Genomic_DNA"/>
</dbReference>
<dbReference type="Gene3D" id="2.160.20.10">
    <property type="entry name" value="Single-stranded right-handed beta-helix, Pectin lyase-like"/>
    <property type="match status" value="1"/>
</dbReference>
<evidence type="ECO:0008006" key="3">
    <source>
        <dbReference type="Google" id="ProtNLM"/>
    </source>
</evidence>
<evidence type="ECO:0000313" key="2">
    <source>
        <dbReference type="EMBL" id="GAI55643.1"/>
    </source>
</evidence>
<reference evidence="2" key="1">
    <citation type="journal article" date="2014" name="Front. Microbiol.">
        <title>High frequency of phylogenetically diverse reductive dehalogenase-homologous genes in deep subseafloor sedimentary metagenomes.</title>
        <authorList>
            <person name="Kawai M."/>
            <person name="Futagami T."/>
            <person name="Toyoda A."/>
            <person name="Takaki Y."/>
            <person name="Nishi S."/>
            <person name="Hori S."/>
            <person name="Arai W."/>
            <person name="Tsubouchi T."/>
            <person name="Morono Y."/>
            <person name="Uchiyama I."/>
            <person name="Ito T."/>
            <person name="Fujiyama A."/>
            <person name="Inagaki F."/>
            <person name="Takami H."/>
        </authorList>
    </citation>
    <scope>NUCLEOTIDE SEQUENCE</scope>
    <source>
        <strain evidence="2">Expedition CK06-06</strain>
    </source>
</reference>
<protein>
    <recommendedName>
        <fullName evidence="3">DUF1565 domain-containing protein</fullName>
    </recommendedName>
</protein>
<evidence type="ECO:0000256" key="1">
    <source>
        <dbReference type="SAM" id="MobiDB-lite"/>
    </source>
</evidence>
<dbReference type="InterPro" id="IPR012334">
    <property type="entry name" value="Pectin_lyas_fold"/>
</dbReference>
<dbReference type="AlphaFoldDB" id="X1PIH4"/>
<comment type="caution">
    <text evidence="2">The sequence shown here is derived from an EMBL/GenBank/DDBJ whole genome shotgun (WGS) entry which is preliminary data.</text>
</comment>
<feature type="region of interest" description="Disordered" evidence="1">
    <location>
        <begin position="111"/>
        <end position="137"/>
    </location>
</feature>
<feature type="non-terminal residue" evidence="2">
    <location>
        <position position="1"/>
    </location>
</feature>
<organism evidence="2">
    <name type="scientific">marine sediment metagenome</name>
    <dbReference type="NCBI Taxonomy" id="412755"/>
    <lineage>
        <taxon>unclassified sequences</taxon>
        <taxon>metagenomes</taxon>
        <taxon>ecological metagenomes</taxon>
    </lineage>
</organism>
<dbReference type="SUPFAM" id="SSF51126">
    <property type="entry name" value="Pectin lyase-like"/>
    <property type="match status" value="1"/>
</dbReference>
<sequence>SGWSLLHVIYSSIQDAINDASPGETVLVHPGTYNEQVVINKQLTLNGANADVNAVTGTRGSESIIDGGTSTAVTTSAGDVIVNGFTLDGGITLDDLANSISGGTISNNIITGADSSEEPTKAQNGIRLGWDNGRGVD</sequence>
<gene>
    <name evidence="2" type="ORF">S06H3_63304</name>
</gene>
<name>X1PIH4_9ZZZZ</name>
<accession>X1PIH4</accession>
<feature type="non-terminal residue" evidence="2">
    <location>
        <position position="137"/>
    </location>
</feature>